<dbReference type="AlphaFoldDB" id="A0A9Q0N498"/>
<evidence type="ECO:0000256" key="12">
    <source>
        <dbReference type="ARBA" id="ARBA00068872"/>
    </source>
</evidence>
<dbReference type="PANTHER" id="PTHR13966">
    <property type="entry name" value="ENDONUCLEASE RELATED"/>
    <property type="match status" value="1"/>
</dbReference>
<dbReference type="OrthoDB" id="5418055at2759"/>
<comment type="similarity">
    <text evidence="3">Belongs to the DNA/RNA non-specific endonuclease family.</text>
</comment>
<dbReference type="InterPro" id="IPR002775">
    <property type="entry name" value="DNA/RNA-bd_Alba-like"/>
</dbReference>
<dbReference type="FunFam" id="3.40.570.10:FF:000002">
    <property type="entry name" value="Endonuclease G, mitochondrial"/>
    <property type="match status" value="1"/>
</dbReference>
<evidence type="ECO:0000256" key="6">
    <source>
        <dbReference type="ARBA" id="ARBA00022759"/>
    </source>
</evidence>
<dbReference type="SUPFAM" id="SSF82704">
    <property type="entry name" value="AlbA-like"/>
    <property type="match status" value="1"/>
</dbReference>
<evidence type="ECO:0000256" key="4">
    <source>
        <dbReference type="ARBA" id="ARBA00022722"/>
    </source>
</evidence>
<dbReference type="GO" id="GO:0046872">
    <property type="term" value="F:metal ion binding"/>
    <property type="evidence" value="ECO:0007669"/>
    <property type="project" value="UniProtKB-KW"/>
</dbReference>
<name>A0A9Q0N498_9DIPT</name>
<dbReference type="Pfam" id="PF01918">
    <property type="entry name" value="Alba"/>
    <property type="match status" value="1"/>
</dbReference>
<keyword evidence="11" id="KW-1015">Disulfide bond</keyword>
<dbReference type="InterPro" id="IPR020821">
    <property type="entry name" value="ENPP1-3/EXOG-like_nuc-like"/>
</dbReference>
<dbReference type="InterPro" id="IPR040255">
    <property type="entry name" value="Non-specific_endonuclease"/>
</dbReference>
<evidence type="ECO:0000256" key="14">
    <source>
        <dbReference type="PIRSR" id="PIRSR640255-2"/>
    </source>
</evidence>
<evidence type="ECO:0000256" key="1">
    <source>
        <dbReference type="ARBA" id="ARBA00001946"/>
    </source>
</evidence>
<dbReference type="GO" id="GO:0000014">
    <property type="term" value="F:single-stranded DNA endodeoxyribonuclease activity"/>
    <property type="evidence" value="ECO:0007669"/>
    <property type="project" value="TreeGrafter"/>
</dbReference>
<evidence type="ECO:0000259" key="16">
    <source>
        <dbReference type="SMART" id="SM00892"/>
    </source>
</evidence>
<dbReference type="SMART" id="SM00477">
    <property type="entry name" value="NUC"/>
    <property type="match status" value="1"/>
</dbReference>
<keyword evidence="9" id="KW-0809">Transit peptide</keyword>
<comment type="cofactor">
    <cofactor evidence="1">
        <name>Mg(2+)</name>
        <dbReference type="ChEBI" id="CHEBI:18420"/>
    </cofactor>
</comment>
<dbReference type="InterPro" id="IPR044925">
    <property type="entry name" value="His-Me_finger_sf"/>
</dbReference>
<dbReference type="GO" id="GO:0006309">
    <property type="term" value="P:apoptotic DNA fragmentation"/>
    <property type="evidence" value="ECO:0007669"/>
    <property type="project" value="TreeGrafter"/>
</dbReference>
<keyword evidence="18" id="KW-1185">Reference proteome</keyword>
<dbReference type="GO" id="GO:0005743">
    <property type="term" value="C:mitochondrial inner membrane"/>
    <property type="evidence" value="ECO:0007669"/>
    <property type="project" value="TreeGrafter"/>
</dbReference>
<dbReference type="SUPFAM" id="SSF54060">
    <property type="entry name" value="His-Me finger endonucleases"/>
    <property type="match status" value="1"/>
</dbReference>
<dbReference type="PROSITE" id="PS01070">
    <property type="entry name" value="NUCLEASE_NON_SPEC"/>
    <property type="match status" value="1"/>
</dbReference>
<protein>
    <recommendedName>
        <fullName evidence="12">Endonuclease G, mitochondrial</fullName>
    </recommendedName>
</protein>
<dbReference type="PANTHER" id="PTHR13966:SF5">
    <property type="entry name" value="ENDONUCLEASE G, MITOCHONDRIAL"/>
    <property type="match status" value="1"/>
</dbReference>
<dbReference type="GO" id="GO:0005634">
    <property type="term" value="C:nucleus"/>
    <property type="evidence" value="ECO:0007669"/>
    <property type="project" value="TreeGrafter"/>
</dbReference>
<evidence type="ECO:0000256" key="5">
    <source>
        <dbReference type="ARBA" id="ARBA00022723"/>
    </source>
</evidence>
<evidence type="ECO:0000313" key="17">
    <source>
        <dbReference type="EMBL" id="KAJ6643264.1"/>
    </source>
</evidence>
<keyword evidence="6 17" id="KW-0255">Endonuclease</keyword>
<keyword evidence="5 14" id="KW-0479">Metal-binding</keyword>
<evidence type="ECO:0000256" key="13">
    <source>
        <dbReference type="PIRSR" id="PIRSR640255-1"/>
    </source>
</evidence>
<dbReference type="GO" id="GO:0003676">
    <property type="term" value="F:nucleic acid binding"/>
    <property type="evidence" value="ECO:0007669"/>
    <property type="project" value="InterPro"/>
</dbReference>
<gene>
    <name evidence="17" type="primary">cps-6</name>
    <name evidence="17" type="ORF">Bhyg_08222</name>
</gene>
<keyword evidence="7" id="KW-0378">Hydrolase</keyword>
<reference evidence="17" key="1">
    <citation type="submission" date="2022-07" db="EMBL/GenBank/DDBJ databases">
        <authorList>
            <person name="Trinca V."/>
            <person name="Uliana J.V.C."/>
            <person name="Torres T.T."/>
            <person name="Ward R.J."/>
            <person name="Monesi N."/>
        </authorList>
    </citation>
    <scope>NUCLEOTIDE SEQUENCE</scope>
    <source>
        <strain evidence="17">HSMRA1968</strain>
        <tissue evidence="17">Whole embryos</tissue>
    </source>
</reference>
<evidence type="ECO:0000313" key="18">
    <source>
        <dbReference type="Proteomes" id="UP001151699"/>
    </source>
</evidence>
<dbReference type="Pfam" id="PF01223">
    <property type="entry name" value="Endonuclease_NS"/>
    <property type="match status" value="1"/>
</dbReference>
<organism evidence="17 18">
    <name type="scientific">Pseudolycoriella hygida</name>
    <dbReference type="NCBI Taxonomy" id="35572"/>
    <lineage>
        <taxon>Eukaryota</taxon>
        <taxon>Metazoa</taxon>
        <taxon>Ecdysozoa</taxon>
        <taxon>Arthropoda</taxon>
        <taxon>Hexapoda</taxon>
        <taxon>Insecta</taxon>
        <taxon>Pterygota</taxon>
        <taxon>Neoptera</taxon>
        <taxon>Endopterygota</taxon>
        <taxon>Diptera</taxon>
        <taxon>Nematocera</taxon>
        <taxon>Sciaroidea</taxon>
        <taxon>Sciaridae</taxon>
        <taxon>Pseudolycoriella</taxon>
    </lineage>
</organism>
<evidence type="ECO:0000256" key="7">
    <source>
        <dbReference type="ARBA" id="ARBA00022801"/>
    </source>
</evidence>
<dbReference type="EMBL" id="WJQU01000002">
    <property type="protein sequence ID" value="KAJ6643264.1"/>
    <property type="molecule type" value="Genomic_DNA"/>
</dbReference>
<feature type="domain" description="DNA/RNA non-specific endonuclease/pyrophosphatase/phosphodiesterase" evidence="16">
    <location>
        <begin position="96"/>
        <end position="307"/>
    </location>
</feature>
<keyword evidence="10" id="KW-0496">Mitochondrion</keyword>
<proteinExistence type="inferred from homology"/>
<dbReference type="InterPro" id="IPR018524">
    <property type="entry name" value="DNA/RNA_endonuclease_AS"/>
</dbReference>
<comment type="caution">
    <text evidence="17">The sequence shown here is derived from an EMBL/GenBank/DDBJ whole genome shotgun (WGS) entry which is preliminary data.</text>
</comment>
<evidence type="ECO:0000256" key="10">
    <source>
        <dbReference type="ARBA" id="ARBA00023128"/>
    </source>
</evidence>
<sequence>MNKKIISRFLALSSVGGGAFLTGVYVEKRKNCSQENGGDIIYSKNNLVAKPGLPVFGTVSAATPMVTDSKDNTVNFAGRVSEIMKYGFPGLDNIRSYSDYVLSYDRRNRVAHWTFEHLTPQSVEFNDKVDRSKCEFKPDESIHPYFRSLNSDYKGSGYDRGHLAAAGNHRSHQIHVNQTFYLTNMAPQVGAGFNRNSWNRLESYVRKLARKSKNVYVCTGPLYLPRKEADGKSYVKYEVIGANSVAVPTHFYKIVVCETLDDQLELESYVMPNQKIDDDVPLKAFLNFNHTLFTMMNYKKGKNIEEELTKEAIPIENLPQHFLWMHVKGGTKVSNVVDFAKKSIDSKEFRSVVWSGSGGGVTKTISCAEIMKRDSEAELHQITRLCYRKVEEYWEPQLEGLEQIVATRQIPCVHILLSLDKLDENITGLEI</sequence>
<dbReference type="InterPro" id="IPR036882">
    <property type="entry name" value="Alba-like_dom_sf"/>
</dbReference>
<keyword evidence="8" id="KW-0460">Magnesium</keyword>
<dbReference type="Gene3D" id="3.40.570.10">
    <property type="entry name" value="Extracellular Endonuclease, subunit A"/>
    <property type="match status" value="1"/>
</dbReference>
<evidence type="ECO:0000256" key="11">
    <source>
        <dbReference type="ARBA" id="ARBA00023157"/>
    </source>
</evidence>
<dbReference type="CDD" id="cd00091">
    <property type="entry name" value="NUC"/>
    <property type="match status" value="1"/>
</dbReference>
<feature type="domain" description="ENPP1-3/EXOG-like endonuclease/phosphodiesterase" evidence="15">
    <location>
        <begin position="97"/>
        <end position="294"/>
    </location>
</feature>
<accession>A0A9Q0N498</accession>
<dbReference type="Proteomes" id="UP001151699">
    <property type="component" value="Chromosome B"/>
</dbReference>
<dbReference type="InterPro" id="IPR044929">
    <property type="entry name" value="DNA/RNA_non-sp_Endonuclease_sf"/>
</dbReference>
<evidence type="ECO:0000256" key="2">
    <source>
        <dbReference type="ARBA" id="ARBA00004173"/>
    </source>
</evidence>
<evidence type="ECO:0000256" key="9">
    <source>
        <dbReference type="ARBA" id="ARBA00022946"/>
    </source>
</evidence>
<dbReference type="InterPro" id="IPR001604">
    <property type="entry name" value="Endo_G_ENPP1-like_dom"/>
</dbReference>
<dbReference type="SMART" id="SM00892">
    <property type="entry name" value="Endonuclease_NS"/>
    <property type="match status" value="1"/>
</dbReference>
<comment type="subcellular location">
    <subcellularLocation>
        <location evidence="2">Mitochondrion</location>
    </subcellularLocation>
</comment>
<feature type="binding site" evidence="14">
    <location>
        <position position="194"/>
    </location>
    <ligand>
        <name>Mg(2+)</name>
        <dbReference type="ChEBI" id="CHEBI:18420"/>
        <note>catalytic</note>
    </ligand>
</feature>
<evidence type="ECO:0000256" key="3">
    <source>
        <dbReference type="ARBA" id="ARBA00010052"/>
    </source>
</evidence>
<feature type="active site" description="Proton acceptor" evidence="13">
    <location>
        <position position="162"/>
    </location>
</feature>
<evidence type="ECO:0000256" key="8">
    <source>
        <dbReference type="ARBA" id="ARBA00022842"/>
    </source>
</evidence>
<keyword evidence="4" id="KW-0540">Nuclease</keyword>
<dbReference type="GO" id="GO:0004521">
    <property type="term" value="F:RNA endonuclease activity"/>
    <property type="evidence" value="ECO:0007669"/>
    <property type="project" value="TreeGrafter"/>
</dbReference>
<dbReference type="Gene3D" id="3.30.110.20">
    <property type="entry name" value="Alba-like domain"/>
    <property type="match status" value="1"/>
</dbReference>
<evidence type="ECO:0000259" key="15">
    <source>
        <dbReference type="SMART" id="SM00477"/>
    </source>
</evidence>